<dbReference type="Proteomes" id="UP000053176">
    <property type="component" value="Unassembled WGS sequence"/>
</dbReference>
<dbReference type="AlphaFoldDB" id="A0A101KUN0"/>
<evidence type="ECO:0000313" key="3">
    <source>
        <dbReference type="EMBL" id="KUM27309.1"/>
    </source>
</evidence>
<feature type="region of interest" description="Disordered" evidence="1">
    <location>
        <begin position="1"/>
        <end position="30"/>
    </location>
</feature>
<keyword evidence="2" id="KW-0472">Membrane</keyword>
<comment type="caution">
    <text evidence="3">The sequence shown here is derived from an EMBL/GenBank/DDBJ whole genome shotgun (WGS) entry which is preliminary data.</text>
</comment>
<reference evidence="3 4" key="1">
    <citation type="submission" date="2015-12" db="EMBL/GenBank/DDBJ databases">
        <title>Draft genome sequence of Mesorhizobium sp. UFLA 01-765, a multitolerant efficient symbiont and plant-growth promoting strain isolated from Zn-mining soil using Leucaena leucocephala as a trap plant.</title>
        <authorList>
            <person name="Rangel W.M."/>
            <person name="Thijs S."/>
            <person name="Longatti S.M."/>
            <person name="Moreira F.M."/>
            <person name="Weyens N."/>
            <person name="Vangronsveld J."/>
            <person name="Van Hamme J.D."/>
            <person name="Bottos E.M."/>
            <person name="Rineau F."/>
        </authorList>
    </citation>
    <scope>NUCLEOTIDE SEQUENCE [LARGE SCALE GENOMIC DNA]</scope>
    <source>
        <strain evidence="3 4">UFLA 01-765</strain>
    </source>
</reference>
<evidence type="ECO:0000256" key="1">
    <source>
        <dbReference type="SAM" id="MobiDB-lite"/>
    </source>
</evidence>
<dbReference type="OrthoDB" id="8100576at2"/>
<keyword evidence="2" id="KW-0812">Transmembrane</keyword>
<protein>
    <submittedName>
        <fullName evidence="3">Uncharacterized protein</fullName>
    </submittedName>
</protein>
<gene>
    <name evidence="3" type="ORF">AU467_02705</name>
</gene>
<name>A0A101KUN0_RHILI</name>
<keyword evidence="2" id="KW-1133">Transmembrane helix</keyword>
<proteinExistence type="predicted"/>
<sequence length="78" mass="7834">MTTAHDIIESGKPARLRPAGSAALTPAQQPAGPFEVAAEAHRPTVRDALVTGLLVIYPAFAAVAAILAGLFLTGAGSV</sequence>
<feature type="transmembrane region" description="Helical" evidence="2">
    <location>
        <begin position="48"/>
        <end position="72"/>
    </location>
</feature>
<organism evidence="3 4">
    <name type="scientific">Rhizobium loti</name>
    <name type="common">Mesorhizobium loti</name>
    <dbReference type="NCBI Taxonomy" id="381"/>
    <lineage>
        <taxon>Bacteria</taxon>
        <taxon>Pseudomonadati</taxon>
        <taxon>Pseudomonadota</taxon>
        <taxon>Alphaproteobacteria</taxon>
        <taxon>Hyphomicrobiales</taxon>
        <taxon>Phyllobacteriaceae</taxon>
        <taxon>Mesorhizobium</taxon>
    </lineage>
</organism>
<accession>A0A101KUN0</accession>
<evidence type="ECO:0000256" key="2">
    <source>
        <dbReference type="SAM" id="Phobius"/>
    </source>
</evidence>
<dbReference type="EMBL" id="LPWA01000098">
    <property type="protein sequence ID" value="KUM27309.1"/>
    <property type="molecule type" value="Genomic_DNA"/>
</dbReference>
<evidence type="ECO:0000313" key="4">
    <source>
        <dbReference type="Proteomes" id="UP000053176"/>
    </source>
</evidence>